<dbReference type="AlphaFoldDB" id="A0A6A5H302"/>
<sequence length="109" mass="12876">MFYYGKTEKWKVGEACQRLKLGIFYLKNQNPNHLFEGIEVMKVPKETVRINKLNAKEEVAIFGGFDIRRNGVVIATISFIQESIYDTNRTRPFVQMVVWPDYSFEQENY</sequence>
<protein>
    <submittedName>
        <fullName evidence="1">Uncharacterized protein</fullName>
    </submittedName>
</protein>
<dbReference type="GeneID" id="9818325"/>
<reference evidence="1 2" key="1">
    <citation type="submission" date="2019-12" db="EMBL/GenBank/DDBJ databases">
        <title>Chromosome-level assembly of the Caenorhabditis remanei genome.</title>
        <authorList>
            <person name="Teterina A.A."/>
            <person name="Willis J.H."/>
            <person name="Phillips P.C."/>
        </authorList>
    </citation>
    <scope>NUCLEOTIDE SEQUENCE [LARGE SCALE GENOMIC DNA]</scope>
    <source>
        <strain evidence="1 2">PX506</strain>
        <tissue evidence="1">Whole organism</tissue>
    </source>
</reference>
<organism evidence="1 2">
    <name type="scientific">Caenorhabditis remanei</name>
    <name type="common">Caenorhabditis vulgaris</name>
    <dbReference type="NCBI Taxonomy" id="31234"/>
    <lineage>
        <taxon>Eukaryota</taxon>
        <taxon>Metazoa</taxon>
        <taxon>Ecdysozoa</taxon>
        <taxon>Nematoda</taxon>
        <taxon>Chromadorea</taxon>
        <taxon>Rhabditida</taxon>
        <taxon>Rhabditina</taxon>
        <taxon>Rhabditomorpha</taxon>
        <taxon>Rhabditoidea</taxon>
        <taxon>Rhabditidae</taxon>
        <taxon>Peloderinae</taxon>
        <taxon>Caenorhabditis</taxon>
    </lineage>
</organism>
<dbReference type="CTD" id="9818325"/>
<proteinExistence type="predicted"/>
<evidence type="ECO:0000313" key="2">
    <source>
        <dbReference type="Proteomes" id="UP000483820"/>
    </source>
</evidence>
<comment type="caution">
    <text evidence="1">The sequence shown here is derived from an EMBL/GenBank/DDBJ whole genome shotgun (WGS) entry which is preliminary data.</text>
</comment>
<accession>A0A6A5H302</accession>
<dbReference type="EMBL" id="WUAV01000003">
    <property type="protein sequence ID" value="KAF1760913.1"/>
    <property type="molecule type" value="Genomic_DNA"/>
</dbReference>
<evidence type="ECO:0000313" key="1">
    <source>
        <dbReference type="EMBL" id="KAF1760913.1"/>
    </source>
</evidence>
<dbReference type="Proteomes" id="UP000483820">
    <property type="component" value="Chromosome III"/>
</dbReference>
<gene>
    <name evidence="1" type="ORF">GCK72_009166</name>
</gene>
<dbReference type="KEGG" id="crq:GCK72_009166"/>
<name>A0A6A5H302_CAERE</name>
<dbReference type="RefSeq" id="XP_003103241.2">
    <property type="nucleotide sequence ID" value="XM_003103193.2"/>
</dbReference>